<comment type="caution">
    <text evidence="1">The sequence shown here is derived from an EMBL/GenBank/DDBJ whole genome shotgun (WGS) entry which is preliminary data.</text>
</comment>
<evidence type="ECO:0000313" key="2">
    <source>
        <dbReference type="Proteomes" id="UP000216021"/>
    </source>
</evidence>
<dbReference type="AlphaFoldDB" id="A0A1S8CNB1"/>
<sequence>MAKDFMADAKTCLLKASEHVDSKDDLRLKYAALELRMCIESIVYHRLSKLVAKGKIDNSAYFSWQPPQVIKYFLSLDPYSLTDVEISIAKNNADNKPGKWVKFGTETRLNEKFIKKNYHKLGGYLHQITLSELQKGDKVISKMKLDIEKIISQIKTVMSSSLRNVNIIRTGVFNCSECKKDIVVLTPINEIINIKGGEVAHEIECPHKNSDTSCKASYKIITKKNEKTTYNPLEYRYTCQSTDCGGKINFWKSEVKPNAEKACSICGKIYMLNLYLTSCD</sequence>
<accession>A0A1S8CNB1</accession>
<dbReference type="STRING" id="2034155.BMI79_07920"/>
<dbReference type="Proteomes" id="UP000216021">
    <property type="component" value="Unassembled WGS sequence"/>
</dbReference>
<gene>
    <name evidence="1" type="ORF">BMI79_07920</name>
</gene>
<evidence type="ECO:0000313" key="1">
    <source>
        <dbReference type="EMBL" id="OMQ24738.1"/>
    </source>
</evidence>
<dbReference type="RefSeq" id="WP_076941620.1">
    <property type="nucleotide sequence ID" value="NZ_MOXD01000003.1"/>
</dbReference>
<organism evidence="1 2">
    <name type="scientific">Serratia oryzae</name>
    <dbReference type="NCBI Taxonomy" id="2034155"/>
    <lineage>
        <taxon>Bacteria</taxon>
        <taxon>Pseudomonadati</taxon>
        <taxon>Pseudomonadota</taxon>
        <taxon>Gammaproteobacteria</taxon>
        <taxon>Enterobacterales</taxon>
        <taxon>Yersiniaceae</taxon>
        <taxon>Serratia</taxon>
    </lineage>
</organism>
<dbReference type="OrthoDB" id="6040661at2"/>
<reference evidence="1 2" key="1">
    <citation type="submission" date="2016-11" db="EMBL/GenBank/DDBJ databases">
        <title>Rahnella oryzae sp. nov., isolated from rice root.</title>
        <authorList>
            <person name="Zhang X.-X."/>
            <person name="Zhang J."/>
        </authorList>
    </citation>
    <scope>NUCLEOTIDE SEQUENCE [LARGE SCALE GENOMIC DNA]</scope>
    <source>
        <strain evidence="1 2">J11-6</strain>
    </source>
</reference>
<protein>
    <submittedName>
        <fullName evidence="1">Uncharacterized protein</fullName>
    </submittedName>
</protein>
<keyword evidence="2" id="KW-1185">Reference proteome</keyword>
<dbReference type="EMBL" id="MOXD01000003">
    <property type="protein sequence ID" value="OMQ24738.1"/>
    <property type="molecule type" value="Genomic_DNA"/>
</dbReference>
<proteinExistence type="predicted"/>
<name>A0A1S8CNB1_9GAMM</name>